<sequence>MLYYSEFTCHQYILVLILNPPPSLPSTLSPSPSFFSSLQPSPAYRFTLNAQPIGYCNCGIVARVSRDIIPMYCTIHSLGIAPISSSDLTIHSFNPPCLDLTTLSTRFPYNLSSAHARLAGIENVTLSSRWLGHIACPYNLLCSSAQPHLKQNLCATSASSPVIGCAAGGRQFVGRFRRWVNLNSRPKANFWLICNKISKPLRMALPQEGTYGKRLDKGARSKQADYILYEIGAMPNKHVRHHRVSLC</sequence>
<protein>
    <submittedName>
        <fullName evidence="1">Uncharacterized protein</fullName>
    </submittedName>
</protein>
<dbReference type="Proteomes" id="UP000799755">
    <property type="component" value="Unassembled WGS sequence"/>
</dbReference>
<reference evidence="1" key="1">
    <citation type="journal article" date="2020" name="Stud. Mycol.">
        <title>101 Dothideomycetes genomes: a test case for predicting lifestyles and emergence of pathogens.</title>
        <authorList>
            <person name="Haridas S."/>
            <person name="Albert R."/>
            <person name="Binder M."/>
            <person name="Bloem J."/>
            <person name="Labutti K."/>
            <person name="Salamov A."/>
            <person name="Andreopoulos B."/>
            <person name="Baker S."/>
            <person name="Barry K."/>
            <person name="Bills G."/>
            <person name="Bluhm B."/>
            <person name="Cannon C."/>
            <person name="Castanera R."/>
            <person name="Culley D."/>
            <person name="Daum C."/>
            <person name="Ezra D."/>
            <person name="Gonzalez J."/>
            <person name="Henrissat B."/>
            <person name="Kuo A."/>
            <person name="Liang C."/>
            <person name="Lipzen A."/>
            <person name="Lutzoni F."/>
            <person name="Magnuson J."/>
            <person name="Mondo S."/>
            <person name="Nolan M."/>
            <person name="Ohm R."/>
            <person name="Pangilinan J."/>
            <person name="Park H.-J."/>
            <person name="Ramirez L."/>
            <person name="Alfaro M."/>
            <person name="Sun H."/>
            <person name="Tritt A."/>
            <person name="Yoshinaga Y."/>
            <person name="Zwiers L.-H."/>
            <person name="Turgeon B."/>
            <person name="Goodwin S."/>
            <person name="Spatafora J."/>
            <person name="Crous P."/>
            <person name="Grigoriev I."/>
        </authorList>
    </citation>
    <scope>NUCLEOTIDE SEQUENCE</scope>
    <source>
        <strain evidence="1">ATCC 200398</strain>
    </source>
</reference>
<gene>
    <name evidence="1" type="ORF">BDR25DRAFT_363130</name>
</gene>
<accession>A0ACB6Q930</accession>
<proteinExistence type="predicted"/>
<organism evidence="1 2">
    <name type="scientific">Lindgomyces ingoldianus</name>
    <dbReference type="NCBI Taxonomy" id="673940"/>
    <lineage>
        <taxon>Eukaryota</taxon>
        <taxon>Fungi</taxon>
        <taxon>Dikarya</taxon>
        <taxon>Ascomycota</taxon>
        <taxon>Pezizomycotina</taxon>
        <taxon>Dothideomycetes</taxon>
        <taxon>Pleosporomycetidae</taxon>
        <taxon>Pleosporales</taxon>
        <taxon>Lindgomycetaceae</taxon>
        <taxon>Lindgomyces</taxon>
    </lineage>
</organism>
<evidence type="ECO:0000313" key="1">
    <source>
        <dbReference type="EMBL" id="KAF2463045.1"/>
    </source>
</evidence>
<comment type="caution">
    <text evidence="1">The sequence shown here is derived from an EMBL/GenBank/DDBJ whole genome shotgun (WGS) entry which is preliminary data.</text>
</comment>
<keyword evidence="2" id="KW-1185">Reference proteome</keyword>
<dbReference type="EMBL" id="MU003554">
    <property type="protein sequence ID" value="KAF2463045.1"/>
    <property type="molecule type" value="Genomic_DNA"/>
</dbReference>
<evidence type="ECO:0000313" key="2">
    <source>
        <dbReference type="Proteomes" id="UP000799755"/>
    </source>
</evidence>
<name>A0ACB6Q930_9PLEO</name>